<reference evidence="2 3" key="1">
    <citation type="journal article" date="2014" name="Genome Announc.">
        <title>Whole-Genome Sequence of Streptococcus suis Serotype 4 Reference Strain 6407.</title>
        <authorList>
            <person name="Wang K."/>
            <person name="Chen J."/>
            <person name="Yao H."/>
            <person name="Lu C."/>
        </authorList>
    </citation>
    <scope>NUCLEOTIDE SEQUENCE [LARGE SCALE GENOMIC DNA]</scope>
    <source>
        <strain evidence="2">6407</strain>
    </source>
</reference>
<proteinExistence type="predicted"/>
<dbReference type="PATRIC" id="fig|1214179.4.peg.40"/>
<evidence type="ECO:0000256" key="1">
    <source>
        <dbReference type="SAM" id="Phobius"/>
    </source>
</evidence>
<organism evidence="2 3">
    <name type="scientific">Streptococcus suis 6407</name>
    <dbReference type="NCBI Taxonomy" id="1214179"/>
    <lineage>
        <taxon>Bacteria</taxon>
        <taxon>Bacillati</taxon>
        <taxon>Bacillota</taxon>
        <taxon>Bacilli</taxon>
        <taxon>Lactobacillales</taxon>
        <taxon>Streptococcaceae</taxon>
        <taxon>Streptococcus</taxon>
    </lineage>
</organism>
<name>A0A075SFH3_STRSU</name>
<protein>
    <submittedName>
        <fullName evidence="2">Quinol oxidase</fullName>
    </submittedName>
</protein>
<accession>A0A075SFH3</accession>
<feature type="transmembrane region" description="Helical" evidence="1">
    <location>
        <begin position="114"/>
        <end position="133"/>
    </location>
</feature>
<keyword evidence="1" id="KW-0472">Membrane</keyword>
<feature type="transmembrane region" description="Helical" evidence="1">
    <location>
        <begin position="377"/>
        <end position="396"/>
    </location>
</feature>
<feature type="transmembrane region" description="Helical" evidence="1">
    <location>
        <begin position="90"/>
        <end position="108"/>
    </location>
</feature>
<dbReference type="AlphaFoldDB" id="A0A075SFH3"/>
<dbReference type="Proteomes" id="UP000028185">
    <property type="component" value="Chromosome"/>
</dbReference>
<dbReference type="EMBL" id="CP008921">
    <property type="protein sequence ID" value="AIG42593.1"/>
    <property type="molecule type" value="Genomic_DNA"/>
</dbReference>
<keyword evidence="1" id="KW-1133">Transmembrane helix</keyword>
<feature type="transmembrane region" description="Helical" evidence="1">
    <location>
        <begin position="153"/>
        <end position="183"/>
    </location>
</feature>
<dbReference type="RefSeq" id="WP_024390804.1">
    <property type="nucleotide sequence ID" value="NZ_ALLE01000048.1"/>
</dbReference>
<evidence type="ECO:0000313" key="3">
    <source>
        <dbReference type="Proteomes" id="UP000028185"/>
    </source>
</evidence>
<keyword evidence="1" id="KW-0812">Transmembrane</keyword>
<dbReference type="HOGENOM" id="CLU_039034_0_0_9"/>
<sequence>MTELDVVSDVVTHPEETYRRSRRASRRQQVQLNGEFHERVLKTKYWPALVWSLVLSVFSVANPLLMPFATNIQTQNLYAGMAMANGQIPYGDFFGTSGLLFYLLAFLGHLGGTFIIFGILQFIALLIAGVYVYKIVAYFSQSEHLATSSSHWFYVFIFALGFGGMYAEMFALPFLLTSVWFLVRYFENAVRDEAFILYGIDAALVFLIYPKSLILWLVAGLVLFIFNIQHRQVTRGIYQLLATIFGFLLILYAVGYYAFEAQILGTAIQQTFLYNLQLDFHHSYLYLALAIVSVFLLLSGFFKSFIQMVFSFKQGRHTYIKVLLLLTFLVQCVFIIGNANFQWSQLILLLPYGFAMSVVYLRDEDVEDYRGYLRRQFFLPLAICLGIIAQPAYLYLVQGDLRTDREQVANYIGEQTKDSDKIYVWDNSASIYLSSQRLSAATITTAEPYLNTDDNKNSLMYDINKNEAKFVVVNKNLPILDEIKTNLESQYQSVQTTDYFTIYQKNE</sequence>
<feature type="transmembrane region" description="Helical" evidence="1">
    <location>
        <begin position="195"/>
        <end position="226"/>
    </location>
</feature>
<feature type="transmembrane region" description="Helical" evidence="1">
    <location>
        <begin position="284"/>
        <end position="306"/>
    </location>
</feature>
<feature type="transmembrane region" description="Helical" evidence="1">
    <location>
        <begin position="238"/>
        <end position="259"/>
    </location>
</feature>
<feature type="transmembrane region" description="Helical" evidence="1">
    <location>
        <begin position="48"/>
        <end position="69"/>
    </location>
</feature>
<evidence type="ECO:0000313" key="2">
    <source>
        <dbReference type="EMBL" id="AIG42593.1"/>
    </source>
</evidence>
<gene>
    <name evidence="2" type="ORF">ID09_00290</name>
</gene>
<feature type="transmembrane region" description="Helical" evidence="1">
    <location>
        <begin position="318"/>
        <end position="337"/>
    </location>
</feature>